<dbReference type="InterPro" id="IPR015915">
    <property type="entry name" value="Kelch-typ_b-propeller"/>
</dbReference>
<dbReference type="Pfam" id="PF25210">
    <property type="entry name" value="Kelch_FKB95"/>
    <property type="match status" value="1"/>
</dbReference>
<dbReference type="SUPFAM" id="SSF117281">
    <property type="entry name" value="Kelch motif"/>
    <property type="match status" value="1"/>
</dbReference>
<dbReference type="Proteomes" id="UP000467841">
    <property type="component" value="Unassembled WGS sequence"/>
</dbReference>
<sequence length="361" mass="41654">MSSKIRAKKEESPFLVMLLPEEVIFDIVARVRRCDYPTLSLVSKHFRSLVASPEIYTRRSLLGCIEYCLYVSLLTPEDGLRCYILCRKTNGNRARLAFIPSLPDMPRIGKFVAVGSKIYVFGYKHQNMTSIALSVDCRSHKVQTLPNMPIPLLVRVAEFIDGKIYVIGYGSNRWNNVLMVVFNTETQMWEPEIIKPDVEIRPVLSGHVVVKGDKIYTKDYRNGFVYGPKENKWKKDEMVKFRKWEYACVVDDVLYYYDCVEKKLRMYDPKKRCWGVVNGLEVILLAKTIYPRWSKTVSYGGKLALFFHKLVEEGKPCEIWCAEISLERRQGGETWGKVEWCDHVMTTPGDSSSIKALSVLL</sequence>
<dbReference type="SMART" id="SM00256">
    <property type="entry name" value="FBOX"/>
    <property type="match status" value="1"/>
</dbReference>
<gene>
    <name evidence="2" type="ORF">MERR_LOCUS25140</name>
</gene>
<dbReference type="OrthoDB" id="1101092at2759"/>
<comment type="caution">
    <text evidence="2">The sequence shown here is derived from an EMBL/GenBank/DDBJ whole genome shotgun (WGS) entry which is preliminary data.</text>
</comment>
<dbReference type="EMBL" id="CACVBM020001185">
    <property type="protein sequence ID" value="CAA7037905.1"/>
    <property type="molecule type" value="Genomic_DNA"/>
</dbReference>
<dbReference type="InterPro" id="IPR050354">
    <property type="entry name" value="F-box/kelch-repeat_ARATH"/>
</dbReference>
<dbReference type="InterPro" id="IPR001810">
    <property type="entry name" value="F-box_dom"/>
</dbReference>
<dbReference type="CDD" id="cd22152">
    <property type="entry name" value="F-box_AtAFR-like"/>
    <property type="match status" value="1"/>
</dbReference>
<dbReference type="SUPFAM" id="SSF81383">
    <property type="entry name" value="F-box domain"/>
    <property type="match status" value="1"/>
</dbReference>
<evidence type="ECO:0000313" key="3">
    <source>
        <dbReference type="Proteomes" id="UP000467841"/>
    </source>
</evidence>
<protein>
    <recommendedName>
        <fullName evidence="1">F-box domain-containing protein</fullName>
    </recommendedName>
</protein>
<dbReference type="AlphaFoldDB" id="A0A6D2JFQ9"/>
<evidence type="ECO:0000313" key="2">
    <source>
        <dbReference type="EMBL" id="CAA7037905.1"/>
    </source>
</evidence>
<accession>A0A6D2JFQ9</accession>
<name>A0A6D2JFQ9_9BRAS</name>
<evidence type="ECO:0000259" key="1">
    <source>
        <dbReference type="PROSITE" id="PS50181"/>
    </source>
</evidence>
<dbReference type="PANTHER" id="PTHR24414">
    <property type="entry name" value="F-BOX/KELCH-REPEAT PROTEIN SKIP4"/>
    <property type="match status" value="1"/>
</dbReference>
<feature type="domain" description="F-box" evidence="1">
    <location>
        <begin position="13"/>
        <end position="59"/>
    </location>
</feature>
<proteinExistence type="predicted"/>
<organism evidence="2 3">
    <name type="scientific">Microthlaspi erraticum</name>
    <dbReference type="NCBI Taxonomy" id="1685480"/>
    <lineage>
        <taxon>Eukaryota</taxon>
        <taxon>Viridiplantae</taxon>
        <taxon>Streptophyta</taxon>
        <taxon>Embryophyta</taxon>
        <taxon>Tracheophyta</taxon>
        <taxon>Spermatophyta</taxon>
        <taxon>Magnoliopsida</taxon>
        <taxon>eudicotyledons</taxon>
        <taxon>Gunneridae</taxon>
        <taxon>Pentapetalae</taxon>
        <taxon>rosids</taxon>
        <taxon>malvids</taxon>
        <taxon>Brassicales</taxon>
        <taxon>Brassicaceae</taxon>
        <taxon>Coluteocarpeae</taxon>
        <taxon>Microthlaspi</taxon>
    </lineage>
</organism>
<dbReference type="Pfam" id="PF00646">
    <property type="entry name" value="F-box"/>
    <property type="match status" value="1"/>
</dbReference>
<reference evidence="2" key="1">
    <citation type="submission" date="2020-01" db="EMBL/GenBank/DDBJ databases">
        <authorList>
            <person name="Mishra B."/>
        </authorList>
    </citation>
    <scope>NUCLEOTIDE SEQUENCE [LARGE SCALE GENOMIC DNA]</scope>
</reference>
<dbReference type="InterPro" id="IPR036047">
    <property type="entry name" value="F-box-like_dom_sf"/>
</dbReference>
<dbReference type="InterPro" id="IPR057499">
    <property type="entry name" value="Kelch_FKB95"/>
</dbReference>
<dbReference type="PROSITE" id="PS50181">
    <property type="entry name" value="FBOX"/>
    <property type="match status" value="1"/>
</dbReference>
<dbReference type="Gene3D" id="2.120.10.80">
    <property type="entry name" value="Kelch-type beta propeller"/>
    <property type="match status" value="1"/>
</dbReference>
<keyword evidence="3" id="KW-1185">Reference proteome</keyword>
<dbReference type="PANTHER" id="PTHR24414:SF135">
    <property type="entry name" value="F-BOX DOMAIN-CONTAINING PROTEIN"/>
    <property type="match status" value="1"/>
</dbReference>